<proteinExistence type="predicted"/>
<dbReference type="AlphaFoldDB" id="A0A5K7ZZC0"/>
<evidence type="ECO:0000313" key="2">
    <source>
        <dbReference type="EMBL" id="BBO85635.1"/>
    </source>
</evidence>
<accession>A0A5K7ZZC0</accession>
<organism evidence="2 3">
    <name type="scientific">Desulfosarcina ovata subsp. sediminis</name>
    <dbReference type="NCBI Taxonomy" id="885957"/>
    <lineage>
        <taxon>Bacteria</taxon>
        <taxon>Pseudomonadati</taxon>
        <taxon>Thermodesulfobacteriota</taxon>
        <taxon>Desulfobacteria</taxon>
        <taxon>Desulfobacterales</taxon>
        <taxon>Desulfosarcinaceae</taxon>
        <taxon>Desulfosarcina</taxon>
    </lineage>
</organism>
<protein>
    <submittedName>
        <fullName evidence="2">Uncharacterized protein</fullName>
    </submittedName>
</protein>
<sequence>MTAPSTIVRIAVSGHDPDGLPATLSRTKETAGHGQPTDNKTNQERGGYADFKTGNQWVEPP</sequence>
<name>A0A5K7ZZC0_9BACT</name>
<reference evidence="2 3" key="1">
    <citation type="submission" date="2019-11" db="EMBL/GenBank/DDBJ databases">
        <title>Comparative genomics of hydrocarbon-degrading Desulfosarcina strains.</title>
        <authorList>
            <person name="Watanabe M."/>
            <person name="Kojima H."/>
            <person name="Fukui M."/>
        </authorList>
    </citation>
    <scope>NUCLEOTIDE SEQUENCE [LARGE SCALE GENOMIC DNA]</scope>
    <source>
        <strain evidence="2 3">28bB2T</strain>
    </source>
</reference>
<evidence type="ECO:0000256" key="1">
    <source>
        <dbReference type="SAM" id="MobiDB-lite"/>
    </source>
</evidence>
<dbReference type="KEGG" id="dov:DSCO28_62010"/>
<feature type="region of interest" description="Disordered" evidence="1">
    <location>
        <begin position="1"/>
        <end position="61"/>
    </location>
</feature>
<dbReference type="EMBL" id="AP021876">
    <property type="protein sequence ID" value="BBO85635.1"/>
    <property type="molecule type" value="Genomic_DNA"/>
</dbReference>
<dbReference type="Proteomes" id="UP000425960">
    <property type="component" value="Chromosome"/>
</dbReference>
<gene>
    <name evidence="2" type="ORF">DSCO28_62010</name>
</gene>
<evidence type="ECO:0000313" key="3">
    <source>
        <dbReference type="Proteomes" id="UP000425960"/>
    </source>
</evidence>